<proteinExistence type="predicted"/>
<organism evidence="2 3">
    <name type="scientific">Mucilaginibacter gossypii</name>
    <dbReference type="NCBI Taxonomy" id="551996"/>
    <lineage>
        <taxon>Bacteria</taxon>
        <taxon>Pseudomonadati</taxon>
        <taxon>Bacteroidota</taxon>
        <taxon>Sphingobacteriia</taxon>
        <taxon>Sphingobacteriales</taxon>
        <taxon>Sphingobacteriaceae</taxon>
        <taxon>Mucilaginibacter</taxon>
    </lineage>
</organism>
<sequence length="209" mass="23811">MNSIILKPDTPPVRAAEAYARSVSSPMLFNHVMRCYHFADLFAKKHQVAADQELLFLSAVLHDLGFTSSVPGQNRFEIEGAEAARQFLLEHGVSDERAWKVWHNIALHVGDLNLFKDDATRMLQYGILYDITGLPAGFELDAQAVDDVVQHYPRLGFKQGFLELFENEFERKQPYPHRFHMCACIEHHRTGQLNIPVPQAFFNSAPFAD</sequence>
<keyword evidence="3" id="KW-1185">Reference proteome</keyword>
<dbReference type="PANTHER" id="PTHR35569">
    <property type="entry name" value="CYANAMIDE HYDRATASE DDI2-RELATED"/>
    <property type="match status" value="1"/>
</dbReference>
<feature type="domain" description="HD" evidence="1">
    <location>
        <begin position="29"/>
        <end position="110"/>
    </location>
</feature>
<dbReference type="RefSeq" id="WP_091162808.1">
    <property type="nucleotide sequence ID" value="NZ_FNCG01000001.1"/>
</dbReference>
<gene>
    <name evidence="2" type="ORF">SAMN05192573_101622</name>
</gene>
<name>A0A1G7PQG9_9SPHI</name>
<protein>
    <submittedName>
        <fullName evidence="2">HD domain-containing protein</fullName>
    </submittedName>
</protein>
<dbReference type="InterPro" id="IPR006674">
    <property type="entry name" value="HD_domain"/>
</dbReference>
<dbReference type="Pfam" id="PF01966">
    <property type="entry name" value="HD"/>
    <property type="match status" value="1"/>
</dbReference>
<evidence type="ECO:0000313" key="3">
    <source>
        <dbReference type="Proteomes" id="UP000199705"/>
    </source>
</evidence>
<reference evidence="3" key="1">
    <citation type="submission" date="2016-10" db="EMBL/GenBank/DDBJ databases">
        <authorList>
            <person name="Varghese N."/>
            <person name="Submissions S."/>
        </authorList>
    </citation>
    <scope>NUCLEOTIDE SEQUENCE [LARGE SCALE GENOMIC DNA]</scope>
    <source>
        <strain evidence="3">Gh-67</strain>
    </source>
</reference>
<evidence type="ECO:0000259" key="1">
    <source>
        <dbReference type="Pfam" id="PF01966"/>
    </source>
</evidence>
<dbReference type="Proteomes" id="UP000199705">
    <property type="component" value="Unassembled WGS sequence"/>
</dbReference>
<dbReference type="PANTHER" id="PTHR35569:SF1">
    <property type="entry name" value="CYANAMIDE HYDRATASE DDI2-RELATED"/>
    <property type="match status" value="1"/>
</dbReference>
<dbReference type="EMBL" id="FNCG01000001">
    <property type="protein sequence ID" value="SDF87839.1"/>
    <property type="molecule type" value="Genomic_DNA"/>
</dbReference>
<dbReference type="SUPFAM" id="SSF109604">
    <property type="entry name" value="HD-domain/PDEase-like"/>
    <property type="match status" value="1"/>
</dbReference>
<evidence type="ECO:0000313" key="2">
    <source>
        <dbReference type="EMBL" id="SDF87839.1"/>
    </source>
</evidence>
<dbReference type="STRING" id="551996.SAMN05192573_101622"/>
<dbReference type="Gene3D" id="1.10.3210.10">
    <property type="entry name" value="Hypothetical protein af1432"/>
    <property type="match status" value="1"/>
</dbReference>
<dbReference type="AlphaFoldDB" id="A0A1G7PQG9"/>
<dbReference type="InterPro" id="IPR003607">
    <property type="entry name" value="HD/PDEase_dom"/>
</dbReference>
<dbReference type="CDD" id="cd00077">
    <property type="entry name" value="HDc"/>
    <property type="match status" value="1"/>
</dbReference>
<accession>A0A1G7PQG9</accession>